<sequence>MKALSIILISAIAISVFGTLFHSFLARRNTHVVKRVNQGLMNIYMGTMFISISFILFLEINRSVFQYLTTSFILIIGLINLYYGIKNWRYFSKLSKEEQELAEKDLQQNIKQQEE</sequence>
<feature type="transmembrane region" description="Helical" evidence="1">
    <location>
        <begin position="64"/>
        <end position="85"/>
    </location>
</feature>
<organism evidence="2 3">
    <name type="scientific">Polycladospora coralii</name>
    <dbReference type="NCBI Taxonomy" id="2771432"/>
    <lineage>
        <taxon>Bacteria</taxon>
        <taxon>Bacillati</taxon>
        <taxon>Bacillota</taxon>
        <taxon>Bacilli</taxon>
        <taxon>Bacillales</taxon>
        <taxon>Thermoactinomycetaceae</taxon>
        <taxon>Polycladospora</taxon>
    </lineage>
</organism>
<comment type="caution">
    <text evidence="2">The sequence shown here is derived from an EMBL/GenBank/DDBJ whole genome shotgun (WGS) entry which is preliminary data.</text>
</comment>
<proteinExistence type="predicted"/>
<dbReference type="EMBL" id="JACXAH010000044">
    <property type="protein sequence ID" value="MBD1373900.1"/>
    <property type="molecule type" value="Genomic_DNA"/>
</dbReference>
<keyword evidence="1" id="KW-0472">Membrane</keyword>
<feature type="transmembrane region" description="Helical" evidence="1">
    <location>
        <begin position="6"/>
        <end position="27"/>
    </location>
</feature>
<dbReference type="AlphaFoldDB" id="A0A926NDN0"/>
<keyword evidence="3" id="KW-1185">Reference proteome</keyword>
<keyword evidence="1" id="KW-1133">Transmembrane helix</keyword>
<evidence type="ECO:0000313" key="2">
    <source>
        <dbReference type="EMBL" id="MBD1373900.1"/>
    </source>
</evidence>
<dbReference type="Proteomes" id="UP000661691">
    <property type="component" value="Unassembled WGS sequence"/>
</dbReference>
<reference evidence="2" key="1">
    <citation type="submission" date="2020-09" db="EMBL/GenBank/DDBJ databases">
        <title>A novel bacterium of genus Hazenella, isolated from South China Sea.</title>
        <authorList>
            <person name="Huang H."/>
            <person name="Mo K."/>
            <person name="Hu Y."/>
        </authorList>
    </citation>
    <scope>NUCLEOTIDE SEQUENCE</scope>
    <source>
        <strain evidence="2">IB182357</strain>
    </source>
</reference>
<gene>
    <name evidence="2" type="ORF">IC620_16265</name>
</gene>
<evidence type="ECO:0000256" key="1">
    <source>
        <dbReference type="SAM" id="Phobius"/>
    </source>
</evidence>
<evidence type="ECO:0000313" key="3">
    <source>
        <dbReference type="Proteomes" id="UP000661691"/>
    </source>
</evidence>
<evidence type="ECO:0008006" key="4">
    <source>
        <dbReference type="Google" id="ProtNLM"/>
    </source>
</evidence>
<feature type="transmembrane region" description="Helical" evidence="1">
    <location>
        <begin position="39"/>
        <end position="58"/>
    </location>
</feature>
<dbReference type="RefSeq" id="WP_191138738.1">
    <property type="nucleotide sequence ID" value="NZ_JACXAG020000001.1"/>
</dbReference>
<accession>A0A926NDN0</accession>
<name>A0A926NDN0_9BACL</name>
<protein>
    <recommendedName>
        <fullName evidence="4">YtpI-like protein</fullName>
    </recommendedName>
</protein>
<keyword evidence="1" id="KW-0812">Transmembrane</keyword>